<dbReference type="GO" id="GO:0043041">
    <property type="term" value="P:amino acid activation for nonribosomal peptide biosynthetic process"/>
    <property type="evidence" value="ECO:0007669"/>
    <property type="project" value="TreeGrafter"/>
</dbReference>
<evidence type="ECO:0000259" key="2">
    <source>
        <dbReference type="Pfam" id="PF13193"/>
    </source>
</evidence>
<dbReference type="Gene3D" id="3.30.300.30">
    <property type="match status" value="1"/>
</dbReference>
<feature type="domain" description="AMP-binding enzyme C-terminal" evidence="2">
    <location>
        <begin position="416"/>
        <end position="488"/>
    </location>
</feature>
<dbReference type="Pfam" id="PF13193">
    <property type="entry name" value="AMP-binding_C"/>
    <property type="match status" value="1"/>
</dbReference>
<dbReference type="Proteomes" id="UP000092598">
    <property type="component" value="Chromosome"/>
</dbReference>
<dbReference type="InterPro" id="IPR020845">
    <property type="entry name" value="AMP-binding_CS"/>
</dbReference>
<evidence type="ECO:0000259" key="1">
    <source>
        <dbReference type="Pfam" id="PF00501"/>
    </source>
</evidence>
<dbReference type="STRING" id="1915.SLINC_6766"/>
<name>A0A1B1MK51_STRLN</name>
<evidence type="ECO:0000313" key="4">
    <source>
        <dbReference type="Proteomes" id="UP000092598"/>
    </source>
</evidence>
<reference evidence="3 4" key="1">
    <citation type="submission" date="2016-07" db="EMBL/GenBank/DDBJ databases">
        <title>Enhancement of antibiotic productionsby engineered nitrateutilization in actinobacteria.</title>
        <authorList>
            <person name="Meng S.C."/>
        </authorList>
    </citation>
    <scope>NUCLEOTIDE SEQUENCE [LARGE SCALE GENOMIC DNA]</scope>
    <source>
        <strain evidence="3 4">NRRL 2936</strain>
    </source>
</reference>
<dbReference type="NCBIfam" id="TIGR01733">
    <property type="entry name" value="AA-adenyl-dom"/>
    <property type="match status" value="1"/>
</dbReference>
<protein>
    <submittedName>
        <fullName evidence="3">Lcz28</fullName>
    </submittedName>
</protein>
<dbReference type="AlphaFoldDB" id="A0A1B1MK51"/>
<dbReference type="KEGG" id="sls:SLINC_6766"/>
<sequence length="517" mass="55877">MLYHWFDASVARYGPRTAVEIDGVRFSYRHLADMAESLAARIRQESETVPRRIGLLAERSVMAYAGYLAIQRLGRSVVPLNPGFPQARTRYMLAASGTGLVLADPRLAAPQVDGIRVLAVDPTLLQGEPPAPVPPLPDVPEAEAYLLFTSGSTGTPKGVPIRQGNVSAFLETVRDRYGLAPGARCSQCFDLTFDLSVFDLFAVWSAGATLVVPSRNDLLRPVRFIADNALTHWFSVPSAISRAQAGGRLLPDSMPSLRHSLFCGEPLTSQQARAWKAGAPESTLTNLYGPTELTISCSDFTLPQDPGDWPVTPNGVLPIGLPYPGLEHAVLDESGLPAADGELCVRGPQRFDGYLDPEANHGRFHPAPTVVGETAVPRDHWYRTGDRVTTRDGTLTFLGRTDQQVKINGYRVELGEIEAALRSLTGVTDAVVVAVPDTADVLGLYAVCLAPDSDPVHVRAELVRALPGYMVPRRVLTVGRLPCNSNGKVDRRAVTDLVRTALERPAAPLPREGMTLS</sequence>
<dbReference type="Gene3D" id="3.40.50.12780">
    <property type="entry name" value="N-terminal domain of ligase-like"/>
    <property type="match status" value="1"/>
</dbReference>
<dbReference type="PATRIC" id="fig|1915.4.peg.7467"/>
<dbReference type="GO" id="GO:0044550">
    <property type="term" value="P:secondary metabolite biosynthetic process"/>
    <property type="evidence" value="ECO:0007669"/>
    <property type="project" value="TreeGrafter"/>
</dbReference>
<proteinExistence type="predicted"/>
<dbReference type="PROSITE" id="PS00455">
    <property type="entry name" value="AMP_BINDING"/>
    <property type="match status" value="1"/>
</dbReference>
<dbReference type="InterPro" id="IPR000873">
    <property type="entry name" value="AMP-dep_synth/lig_dom"/>
</dbReference>
<keyword evidence="4" id="KW-1185">Reference proteome</keyword>
<dbReference type="EMBL" id="CP016438">
    <property type="protein sequence ID" value="ANS68990.1"/>
    <property type="molecule type" value="Genomic_DNA"/>
</dbReference>
<dbReference type="InterPro" id="IPR042099">
    <property type="entry name" value="ANL_N_sf"/>
</dbReference>
<dbReference type="GO" id="GO:0005737">
    <property type="term" value="C:cytoplasm"/>
    <property type="evidence" value="ECO:0007669"/>
    <property type="project" value="TreeGrafter"/>
</dbReference>
<dbReference type="SUPFAM" id="SSF56801">
    <property type="entry name" value="Acetyl-CoA synthetase-like"/>
    <property type="match status" value="1"/>
</dbReference>
<dbReference type="Pfam" id="PF00501">
    <property type="entry name" value="AMP-binding"/>
    <property type="match status" value="1"/>
</dbReference>
<evidence type="ECO:0000313" key="3">
    <source>
        <dbReference type="EMBL" id="ANS68990.1"/>
    </source>
</evidence>
<organism evidence="3 4">
    <name type="scientific">Streptomyces lincolnensis</name>
    <dbReference type="NCBI Taxonomy" id="1915"/>
    <lineage>
        <taxon>Bacteria</taxon>
        <taxon>Bacillati</taxon>
        <taxon>Actinomycetota</taxon>
        <taxon>Actinomycetes</taxon>
        <taxon>Kitasatosporales</taxon>
        <taxon>Streptomycetaceae</taxon>
        <taxon>Streptomyces</taxon>
    </lineage>
</organism>
<dbReference type="InterPro" id="IPR045851">
    <property type="entry name" value="AMP-bd_C_sf"/>
</dbReference>
<dbReference type="GO" id="GO:0031177">
    <property type="term" value="F:phosphopantetheine binding"/>
    <property type="evidence" value="ECO:0007669"/>
    <property type="project" value="TreeGrafter"/>
</dbReference>
<feature type="domain" description="AMP-dependent synthetase/ligase" evidence="1">
    <location>
        <begin position="6"/>
        <end position="355"/>
    </location>
</feature>
<accession>A0A1B1MK51</accession>
<dbReference type="PANTHER" id="PTHR45527:SF1">
    <property type="entry name" value="FATTY ACID SYNTHASE"/>
    <property type="match status" value="1"/>
</dbReference>
<dbReference type="InterPro" id="IPR010071">
    <property type="entry name" value="AA_adenyl_dom"/>
</dbReference>
<dbReference type="InterPro" id="IPR025110">
    <property type="entry name" value="AMP-bd_C"/>
</dbReference>
<dbReference type="PANTHER" id="PTHR45527">
    <property type="entry name" value="NONRIBOSOMAL PEPTIDE SYNTHETASE"/>
    <property type="match status" value="1"/>
</dbReference>
<gene>
    <name evidence="3" type="ORF">SLINC_6766</name>
</gene>